<name>A0A414NEY2_9ACTN</name>
<dbReference type="InParanoid" id="A0A414NEY2"/>
<evidence type="ECO:0000313" key="10">
    <source>
        <dbReference type="EMBL" id="RHD55669.1"/>
    </source>
</evidence>
<dbReference type="GO" id="GO:0016020">
    <property type="term" value="C:membrane"/>
    <property type="evidence" value="ECO:0007669"/>
    <property type="project" value="InterPro"/>
</dbReference>
<dbReference type="Proteomes" id="UP000738879">
    <property type="component" value="Unassembled WGS sequence"/>
</dbReference>
<keyword evidence="7" id="KW-0418">Kinase</keyword>
<feature type="domain" description="PTS EIIA type-4" evidence="8">
    <location>
        <begin position="1"/>
        <end position="126"/>
    </location>
</feature>
<dbReference type="GO" id="GO:0009401">
    <property type="term" value="P:phosphoenolpyruvate-dependent sugar phosphotransferase system"/>
    <property type="evidence" value="ECO:0007669"/>
    <property type="project" value="UniProtKB-KW"/>
</dbReference>
<comment type="subcellular location">
    <subcellularLocation>
        <location evidence="1">Cytoplasm</location>
    </subcellularLocation>
</comment>
<evidence type="ECO:0000313" key="14">
    <source>
        <dbReference type="Proteomes" id="UP000286050"/>
    </source>
</evidence>
<evidence type="ECO:0000256" key="7">
    <source>
        <dbReference type="ARBA" id="ARBA00022777"/>
    </source>
</evidence>
<dbReference type="EMBL" id="CABWIC010000011">
    <property type="protein sequence ID" value="VWL98145.1"/>
    <property type="molecule type" value="Genomic_DNA"/>
</dbReference>
<dbReference type="InterPro" id="IPR051471">
    <property type="entry name" value="Bacterial_PTS_sugar_comp"/>
</dbReference>
<gene>
    <name evidence="12" type="primary">levD</name>
    <name evidence="11" type="ORF">DW682_01125</name>
    <name evidence="10" type="ORF">DW787_05635</name>
    <name evidence="12" type="ORF">JKKLCJKK_01006</name>
    <name evidence="9" type="ORF">KHY67_03110</name>
</gene>
<dbReference type="PANTHER" id="PTHR33799">
    <property type="entry name" value="PTS PERMEASE-RELATED-RELATED"/>
    <property type="match status" value="1"/>
</dbReference>
<dbReference type="EMBL" id="QSJI01000004">
    <property type="protein sequence ID" value="RHD55669.1"/>
    <property type="molecule type" value="Genomic_DNA"/>
</dbReference>
<dbReference type="InterPro" id="IPR036662">
    <property type="entry name" value="PTS_EIIA_man-typ_sf"/>
</dbReference>
<keyword evidence="6" id="KW-0598">Phosphotransferase system</keyword>
<evidence type="ECO:0000256" key="2">
    <source>
        <dbReference type="ARBA" id="ARBA00022448"/>
    </source>
</evidence>
<evidence type="ECO:0000259" key="8">
    <source>
        <dbReference type="PROSITE" id="PS51096"/>
    </source>
</evidence>
<reference evidence="12 15" key="2">
    <citation type="submission" date="2019-10" db="EMBL/GenBank/DDBJ databases">
        <authorList>
            <person name="Wolf R A."/>
        </authorList>
    </citation>
    <scope>NUCLEOTIDE SEQUENCE [LARGE SCALE GENOMIC DNA]</scope>
    <source>
        <strain evidence="12">Collinsella_intestinalis_DSM_13632</strain>
    </source>
</reference>
<dbReference type="GO" id="GO:0005737">
    <property type="term" value="C:cytoplasm"/>
    <property type="evidence" value="ECO:0007669"/>
    <property type="project" value="UniProtKB-SubCell"/>
</dbReference>
<dbReference type="PROSITE" id="PS51096">
    <property type="entry name" value="PTS_EIIA_TYPE_4"/>
    <property type="match status" value="1"/>
</dbReference>
<dbReference type="InterPro" id="IPR033887">
    <property type="entry name" value="PTS_IIA_man"/>
</dbReference>
<evidence type="ECO:0000313" key="11">
    <source>
        <dbReference type="EMBL" id="RHF38346.1"/>
    </source>
</evidence>
<evidence type="ECO:0000313" key="12">
    <source>
        <dbReference type="EMBL" id="VWL98145.1"/>
    </source>
</evidence>
<evidence type="ECO:0000256" key="3">
    <source>
        <dbReference type="ARBA" id="ARBA00022490"/>
    </source>
</evidence>
<dbReference type="SUPFAM" id="SSF53062">
    <property type="entry name" value="PTS system fructose IIA component-like"/>
    <property type="match status" value="1"/>
</dbReference>
<dbReference type="CDD" id="cd00006">
    <property type="entry name" value="PTS_IIA_man"/>
    <property type="match status" value="1"/>
</dbReference>
<dbReference type="OrthoDB" id="3183705at2"/>
<dbReference type="RefSeq" id="WP_006723255.1">
    <property type="nucleotide sequence ID" value="NZ_CABJEU010000001.1"/>
</dbReference>
<keyword evidence="5 12" id="KW-0808">Transferase</keyword>
<dbReference type="EMBL" id="JAGZJA010000002">
    <property type="protein sequence ID" value="MBS5146675.1"/>
    <property type="molecule type" value="Genomic_DNA"/>
</dbReference>
<reference evidence="13 14" key="1">
    <citation type="submission" date="2018-08" db="EMBL/GenBank/DDBJ databases">
        <title>A genome reference for cultivated species of the human gut microbiota.</title>
        <authorList>
            <person name="Zou Y."/>
            <person name="Xue W."/>
            <person name="Luo G."/>
        </authorList>
    </citation>
    <scope>NUCLEOTIDE SEQUENCE [LARGE SCALE GENOMIC DNA]</scope>
    <source>
        <strain evidence="11 13">AM25-33</strain>
        <strain evidence="10 14">AM30-5LB</strain>
    </source>
</reference>
<evidence type="ECO:0000256" key="6">
    <source>
        <dbReference type="ARBA" id="ARBA00022683"/>
    </source>
</evidence>
<dbReference type="Gene3D" id="3.40.50.510">
    <property type="entry name" value="Phosphotransferase system, mannose-type IIA component"/>
    <property type="match status" value="1"/>
</dbReference>
<dbReference type="EC" id="2.7.1.202" evidence="12"/>
<dbReference type="Proteomes" id="UP000405524">
    <property type="component" value="Unassembled WGS sequence"/>
</dbReference>
<accession>A0A414NEY2</accession>
<evidence type="ECO:0000256" key="4">
    <source>
        <dbReference type="ARBA" id="ARBA00022597"/>
    </source>
</evidence>
<dbReference type="EMBL" id="QSLJ01000001">
    <property type="protein sequence ID" value="RHF38346.1"/>
    <property type="molecule type" value="Genomic_DNA"/>
</dbReference>
<evidence type="ECO:0000313" key="13">
    <source>
        <dbReference type="Proteomes" id="UP000283983"/>
    </source>
</evidence>
<keyword evidence="13" id="KW-1185">Reference proteome</keyword>
<keyword evidence="3" id="KW-0963">Cytoplasm</keyword>
<protein>
    <submittedName>
        <fullName evidence="11">PTS sugar transporter subunit IIA</fullName>
    </submittedName>
    <submittedName>
        <fullName evidence="12">PTS system fructose-specific EIIA component</fullName>
        <ecNumber evidence="12">2.7.1.202</ecNumber>
    </submittedName>
</protein>
<evidence type="ECO:0000313" key="9">
    <source>
        <dbReference type="EMBL" id="MBS5146675.1"/>
    </source>
</evidence>
<dbReference type="Pfam" id="PF03610">
    <property type="entry name" value="EIIA-man"/>
    <property type="match status" value="1"/>
</dbReference>
<dbReference type="GeneID" id="77465991"/>
<dbReference type="GO" id="GO:0016301">
    <property type="term" value="F:kinase activity"/>
    <property type="evidence" value="ECO:0007669"/>
    <property type="project" value="UniProtKB-KW"/>
</dbReference>
<dbReference type="InterPro" id="IPR004701">
    <property type="entry name" value="PTS_EIIA_man-typ"/>
</dbReference>
<dbReference type="PANTHER" id="PTHR33799:SF1">
    <property type="entry name" value="PTS SYSTEM MANNOSE-SPECIFIC EIIAB COMPONENT-RELATED"/>
    <property type="match status" value="1"/>
</dbReference>
<dbReference type="AlphaFoldDB" id="A0A414NEY2"/>
<organism evidence="11 13">
    <name type="scientific">Collinsella intestinalis</name>
    <dbReference type="NCBI Taxonomy" id="147207"/>
    <lineage>
        <taxon>Bacteria</taxon>
        <taxon>Bacillati</taxon>
        <taxon>Actinomycetota</taxon>
        <taxon>Coriobacteriia</taxon>
        <taxon>Coriobacteriales</taxon>
        <taxon>Coriobacteriaceae</taxon>
        <taxon>Collinsella</taxon>
    </lineage>
</organism>
<sequence>MVGFILTGHGNFANGIKSALDMVAGDQEAFEIVPFEGSQAATYGDDLRAAITKMRGECEEGVIVFVDLLGGTPFNQSMMIANDVDKLEIVTGSNLPMIIELLFARNGATDVTALAEQAVTVGQQAVTRQSLASVMGAADEDTAEDGI</sequence>
<keyword evidence="2" id="KW-0813">Transport</keyword>
<proteinExistence type="predicted"/>
<keyword evidence="4 11" id="KW-0762">Sugar transport</keyword>
<dbReference type="Proteomes" id="UP000286050">
    <property type="component" value="Unassembled WGS sequence"/>
</dbReference>
<evidence type="ECO:0000256" key="1">
    <source>
        <dbReference type="ARBA" id="ARBA00004496"/>
    </source>
</evidence>
<dbReference type="Proteomes" id="UP000283983">
    <property type="component" value="Unassembled WGS sequence"/>
</dbReference>
<reference evidence="9" key="3">
    <citation type="submission" date="2021-02" db="EMBL/GenBank/DDBJ databases">
        <title>Infant gut strain persistence is associated with maternal origin, phylogeny, and functional potential including surface adhesion and iron acquisition.</title>
        <authorList>
            <person name="Lou Y.C."/>
        </authorList>
    </citation>
    <scope>NUCLEOTIDE SEQUENCE</scope>
    <source>
        <strain evidence="9">L3_128_245G1_dasL3_128_245G1_concoct_49</strain>
    </source>
</reference>
<evidence type="ECO:0000313" key="15">
    <source>
        <dbReference type="Proteomes" id="UP000405524"/>
    </source>
</evidence>
<evidence type="ECO:0000256" key="5">
    <source>
        <dbReference type="ARBA" id="ARBA00022679"/>
    </source>
</evidence>